<evidence type="ECO:0000259" key="3">
    <source>
        <dbReference type="Pfam" id="PF21601"/>
    </source>
</evidence>
<dbReference type="AlphaFoldDB" id="A0A2Z4IGP7"/>
<keyword evidence="6" id="KW-1185">Reference proteome</keyword>
<dbReference type="Proteomes" id="UP000248688">
    <property type="component" value="Chromosome"/>
</dbReference>
<dbReference type="KEGG" id="est:DN752_09460"/>
<name>A0A2Z4IGP7_9BACT</name>
<dbReference type="RefSeq" id="WP_112783712.1">
    <property type="nucleotide sequence ID" value="NZ_CP030041.1"/>
</dbReference>
<organism evidence="5 6">
    <name type="scientific">Echinicola strongylocentroti</name>
    <dbReference type="NCBI Taxonomy" id="1795355"/>
    <lineage>
        <taxon>Bacteria</taxon>
        <taxon>Pseudomonadati</taxon>
        <taxon>Bacteroidota</taxon>
        <taxon>Cytophagia</taxon>
        <taxon>Cytophagales</taxon>
        <taxon>Cyclobacteriaceae</taxon>
        <taxon>Echinicola</taxon>
    </lineage>
</organism>
<reference evidence="5 6" key="1">
    <citation type="submission" date="2018-06" db="EMBL/GenBank/DDBJ databases">
        <title>Echinicola strongylocentroti sp. nov., isolated from a sea urchin Strongylocentrotus intermedius.</title>
        <authorList>
            <person name="Bae S.S."/>
        </authorList>
    </citation>
    <scope>NUCLEOTIDE SEQUENCE [LARGE SCALE GENOMIC DNA]</scope>
    <source>
        <strain evidence="5 6">MEBiC08714</strain>
    </source>
</reference>
<feature type="domain" description="Gliding motility-associated protein GldM N-terminal" evidence="2">
    <location>
        <begin position="31"/>
        <end position="223"/>
    </location>
</feature>
<dbReference type="InterPro" id="IPR048405">
    <property type="entry name" value="GldM_Ig-like-1"/>
</dbReference>
<feature type="domain" description="Gliding motility-associated protein GldM first immunoglobulin-like" evidence="3">
    <location>
        <begin position="228"/>
        <end position="330"/>
    </location>
</feature>
<evidence type="ECO:0000259" key="2">
    <source>
        <dbReference type="Pfam" id="PF12081"/>
    </source>
</evidence>
<dbReference type="NCBIfam" id="TIGR03517">
    <property type="entry name" value="GldM_gliding"/>
    <property type="match status" value="1"/>
</dbReference>
<evidence type="ECO:0000313" key="5">
    <source>
        <dbReference type="EMBL" id="AWW30331.1"/>
    </source>
</evidence>
<evidence type="ECO:0000259" key="1">
    <source>
        <dbReference type="Pfam" id="PF12080"/>
    </source>
</evidence>
<dbReference type="OrthoDB" id="1490890at2"/>
<dbReference type="InterPro" id="IPR048406">
    <property type="entry name" value="GldM_Ig-like-2"/>
</dbReference>
<dbReference type="Pfam" id="PF12081">
    <property type="entry name" value="GldM_1st"/>
    <property type="match status" value="1"/>
</dbReference>
<evidence type="ECO:0000313" key="6">
    <source>
        <dbReference type="Proteomes" id="UP000248688"/>
    </source>
</evidence>
<feature type="domain" description="Gliding motility-associated protein GldM C-terminal" evidence="1">
    <location>
        <begin position="415"/>
        <end position="532"/>
    </location>
</feature>
<dbReference type="EMBL" id="CP030041">
    <property type="protein sequence ID" value="AWW30331.1"/>
    <property type="molecule type" value="Genomic_DNA"/>
</dbReference>
<feature type="domain" description="Gliding motility-associated protein GldM second immunoglobulin-like" evidence="4">
    <location>
        <begin position="334"/>
        <end position="412"/>
    </location>
</feature>
<dbReference type="InterPro" id="IPR019859">
    <property type="entry name" value="Motility-assoc_prot_GldM"/>
</dbReference>
<proteinExistence type="predicted"/>
<dbReference type="InterPro" id="IPR022719">
    <property type="entry name" value="Motility-assoc_prot_GldM_C"/>
</dbReference>
<accession>A0A2Z4IGP7</accession>
<dbReference type="Pfam" id="PF12080">
    <property type="entry name" value="GldM_4th"/>
    <property type="match status" value="1"/>
</dbReference>
<protein>
    <submittedName>
        <fullName evidence="5">Gliding motility protein GldM</fullName>
    </submittedName>
</protein>
<evidence type="ECO:0000259" key="4">
    <source>
        <dbReference type="Pfam" id="PF21602"/>
    </source>
</evidence>
<gene>
    <name evidence="5" type="ORF">DN752_09460</name>
</gene>
<dbReference type="InterPro" id="IPR022720">
    <property type="entry name" value="Motility-assoc_prot_GldM_N"/>
</dbReference>
<dbReference type="Pfam" id="PF21602">
    <property type="entry name" value="GldM_3rd"/>
    <property type="match status" value="1"/>
</dbReference>
<dbReference type="Pfam" id="PF21601">
    <property type="entry name" value="GldM_2nd"/>
    <property type="match status" value="1"/>
</dbReference>
<sequence>MAGGKETPRQKMIGMMYLVLTALLALQVSNQILQKFILLNDGLERTSKNYIEKNASIVSNIEATVEQQGNNEKDLPKVETARQIREKSAEVFSYLEGLKQELITQSNALSDDGQFKNSALKNTDIAGNIFNNNKKGYEMQERLNQYPEEIEALLEEVGIPMEFEKIAKDAKEIDLFKNDPDVSYKDFVNLNFVKSPIGAVLAIISQYQNEVLNIESESLGSLTRSLGSFYYKADIFEPMVAANSNIVAAGTKFEGNLFIASASSSAQPKMSVNGKEVPVENGFGKISFPVGPADSYDDRGLAKRTLEGEVVVNIDGKDSLLSVNYDYFVANPTIEVTAEAIQQLYAQCANELSIKVPALGNSYAPEFSVTNGQAIKGSNPGDVTIIPANSGKVNIGVNSGGAKIGTVSYDIRPVPAPTIAAYNGEKEIDMSVPFPAPGPSQLKIKAVPEPTFGRTMPKDARFQVSGGVVKLLRNEVPREQVNISGEDIAIRQLLAAARSGDNLVIQVTEVTRTNFQGQKIKSNVNHIERIAIK</sequence>